<keyword evidence="3" id="KW-1185">Reference proteome</keyword>
<feature type="region of interest" description="Disordered" evidence="1">
    <location>
        <begin position="59"/>
        <end position="84"/>
    </location>
</feature>
<evidence type="ECO:0000256" key="1">
    <source>
        <dbReference type="SAM" id="MobiDB-lite"/>
    </source>
</evidence>
<accession>A0A8E2FCU6</accession>
<evidence type="ECO:0000313" key="3">
    <source>
        <dbReference type="Proteomes" id="UP000250140"/>
    </source>
</evidence>
<dbReference type="AlphaFoldDB" id="A0A8E2FCU6"/>
<sequence length="84" mass="9342">MTTDMSQLVKLLSARFLSKPASIAESCRPQLHEWIEEPLEVISFTPDPEAWLKHQPVHRISIDEPATTPPGKETTQSPPPTPTA</sequence>
<proteinExistence type="predicted"/>
<name>A0A8E2FCU6_9PEZI</name>
<reference evidence="2 3" key="1">
    <citation type="journal article" date="2016" name="Nat. Commun.">
        <title>Ectomycorrhizal ecology is imprinted in the genome of the dominant symbiotic fungus Cenococcum geophilum.</title>
        <authorList>
            <consortium name="DOE Joint Genome Institute"/>
            <person name="Peter M."/>
            <person name="Kohler A."/>
            <person name="Ohm R.A."/>
            <person name="Kuo A."/>
            <person name="Krutzmann J."/>
            <person name="Morin E."/>
            <person name="Arend M."/>
            <person name="Barry K.W."/>
            <person name="Binder M."/>
            <person name="Choi C."/>
            <person name="Clum A."/>
            <person name="Copeland A."/>
            <person name="Grisel N."/>
            <person name="Haridas S."/>
            <person name="Kipfer T."/>
            <person name="LaButti K."/>
            <person name="Lindquist E."/>
            <person name="Lipzen A."/>
            <person name="Maire R."/>
            <person name="Meier B."/>
            <person name="Mihaltcheva S."/>
            <person name="Molinier V."/>
            <person name="Murat C."/>
            <person name="Poggeler S."/>
            <person name="Quandt C.A."/>
            <person name="Sperisen C."/>
            <person name="Tritt A."/>
            <person name="Tisserant E."/>
            <person name="Crous P.W."/>
            <person name="Henrissat B."/>
            <person name="Nehls U."/>
            <person name="Egli S."/>
            <person name="Spatafora J.W."/>
            <person name="Grigoriev I.V."/>
            <person name="Martin F.M."/>
        </authorList>
    </citation>
    <scope>NUCLEOTIDE SEQUENCE [LARGE SCALE GENOMIC DNA]</scope>
    <source>
        <strain evidence="2 3">CBS 207.34</strain>
    </source>
</reference>
<feature type="non-terminal residue" evidence="2">
    <location>
        <position position="84"/>
    </location>
</feature>
<organism evidence="2 3">
    <name type="scientific">Glonium stellatum</name>
    <dbReference type="NCBI Taxonomy" id="574774"/>
    <lineage>
        <taxon>Eukaryota</taxon>
        <taxon>Fungi</taxon>
        <taxon>Dikarya</taxon>
        <taxon>Ascomycota</taxon>
        <taxon>Pezizomycotina</taxon>
        <taxon>Dothideomycetes</taxon>
        <taxon>Pleosporomycetidae</taxon>
        <taxon>Gloniales</taxon>
        <taxon>Gloniaceae</taxon>
        <taxon>Glonium</taxon>
    </lineage>
</organism>
<dbReference type="Proteomes" id="UP000250140">
    <property type="component" value="Unassembled WGS sequence"/>
</dbReference>
<gene>
    <name evidence="2" type="ORF">AOQ84DRAFT_221966</name>
</gene>
<protein>
    <submittedName>
        <fullName evidence="2">Uncharacterized protein</fullName>
    </submittedName>
</protein>
<dbReference type="EMBL" id="KV748591">
    <property type="protein sequence ID" value="OCL14291.1"/>
    <property type="molecule type" value="Genomic_DNA"/>
</dbReference>
<evidence type="ECO:0000313" key="2">
    <source>
        <dbReference type="EMBL" id="OCL14291.1"/>
    </source>
</evidence>
<dbReference type="OrthoDB" id="10036721at2759"/>